<dbReference type="PROSITE" id="PS51898">
    <property type="entry name" value="TYR_RECOMBINASE"/>
    <property type="match status" value="1"/>
</dbReference>
<dbReference type="InterPro" id="IPR013762">
    <property type="entry name" value="Integrase-like_cat_sf"/>
</dbReference>
<dbReference type="PANTHER" id="PTHR31165">
    <property type="entry name" value="PROTEIN G1-LIKE2"/>
    <property type="match status" value="1"/>
</dbReference>
<evidence type="ECO:0000313" key="12">
    <source>
        <dbReference type="Proteomes" id="UP001159427"/>
    </source>
</evidence>
<feature type="domain" description="ALOG" evidence="9">
    <location>
        <begin position="330"/>
        <end position="463"/>
    </location>
</feature>
<feature type="domain" description="Tyr recombinase" evidence="10">
    <location>
        <begin position="467"/>
        <end position="672"/>
    </location>
</feature>
<keyword evidence="6" id="KW-0233">DNA recombination</keyword>
<accession>A0ABN8SRK0</accession>
<evidence type="ECO:0000313" key="11">
    <source>
        <dbReference type="EMBL" id="CAH3193735.1"/>
    </source>
</evidence>
<organism evidence="11 12">
    <name type="scientific">Porites evermanni</name>
    <dbReference type="NCBI Taxonomy" id="104178"/>
    <lineage>
        <taxon>Eukaryota</taxon>
        <taxon>Metazoa</taxon>
        <taxon>Cnidaria</taxon>
        <taxon>Anthozoa</taxon>
        <taxon>Hexacorallia</taxon>
        <taxon>Scleractinia</taxon>
        <taxon>Fungiina</taxon>
        <taxon>Poritidae</taxon>
        <taxon>Porites</taxon>
    </lineage>
</organism>
<evidence type="ECO:0000256" key="1">
    <source>
        <dbReference type="ARBA" id="ARBA00004123"/>
    </source>
</evidence>
<dbReference type="SUPFAM" id="SSF56349">
    <property type="entry name" value="DNA breaking-rejoining enzymes"/>
    <property type="match status" value="1"/>
</dbReference>
<dbReference type="PANTHER" id="PTHR31165:SF2">
    <property type="entry name" value="ALOG DOMAIN-CONTAINING PROTEIN"/>
    <property type="match status" value="1"/>
</dbReference>
<dbReference type="InterPro" id="IPR002104">
    <property type="entry name" value="Integrase_catalytic"/>
</dbReference>
<dbReference type="InterPro" id="IPR011010">
    <property type="entry name" value="DNA_brk_join_enz"/>
</dbReference>
<evidence type="ECO:0000256" key="3">
    <source>
        <dbReference type="ARBA" id="ARBA00023015"/>
    </source>
</evidence>
<keyword evidence="7" id="KW-0539">Nucleus</keyword>
<feature type="compositionally biased region" description="Basic residues" evidence="8">
    <location>
        <begin position="10"/>
        <end position="22"/>
    </location>
</feature>
<comment type="subcellular location">
    <subcellularLocation>
        <location evidence="1">Nucleus</location>
    </subcellularLocation>
</comment>
<dbReference type="InterPro" id="IPR006936">
    <property type="entry name" value="ALOG_dom"/>
</dbReference>
<evidence type="ECO:0000256" key="5">
    <source>
        <dbReference type="ARBA" id="ARBA00023163"/>
    </source>
</evidence>
<dbReference type="Pfam" id="PF00589">
    <property type="entry name" value="Phage_integrase"/>
    <property type="match status" value="1"/>
</dbReference>
<dbReference type="PROSITE" id="PS51697">
    <property type="entry name" value="ALOG"/>
    <property type="match status" value="1"/>
</dbReference>
<dbReference type="Pfam" id="PF04852">
    <property type="entry name" value="ALOG_dom"/>
    <property type="match status" value="1"/>
</dbReference>
<gene>
    <name evidence="11" type="ORF">PEVE_00026390</name>
</gene>
<keyword evidence="3" id="KW-0805">Transcription regulation</keyword>
<evidence type="ECO:0000256" key="4">
    <source>
        <dbReference type="ARBA" id="ARBA00023125"/>
    </source>
</evidence>
<dbReference type="EMBL" id="CALNXI010003578">
    <property type="protein sequence ID" value="CAH3193735.1"/>
    <property type="molecule type" value="Genomic_DNA"/>
</dbReference>
<proteinExistence type="inferred from homology"/>
<evidence type="ECO:0008006" key="13">
    <source>
        <dbReference type="Google" id="ProtNLM"/>
    </source>
</evidence>
<keyword evidence="5" id="KW-0804">Transcription</keyword>
<feature type="region of interest" description="Disordered" evidence="8">
    <location>
        <begin position="1"/>
        <end position="25"/>
    </location>
</feature>
<evidence type="ECO:0000256" key="2">
    <source>
        <dbReference type="ARBA" id="ARBA00010308"/>
    </source>
</evidence>
<dbReference type="Gene3D" id="1.10.443.10">
    <property type="entry name" value="Intergrase catalytic core"/>
    <property type="match status" value="1"/>
</dbReference>
<dbReference type="Proteomes" id="UP001159427">
    <property type="component" value="Unassembled WGS sequence"/>
</dbReference>
<protein>
    <recommendedName>
        <fullName evidence="13">Tyr recombinase domain-containing protein</fullName>
    </recommendedName>
</protein>
<evidence type="ECO:0000256" key="7">
    <source>
        <dbReference type="ARBA" id="ARBA00023242"/>
    </source>
</evidence>
<comment type="similarity">
    <text evidence="2">Belongs to the plant homeotic and developmental regulators ALOG protein family.</text>
</comment>
<evidence type="ECO:0000256" key="6">
    <source>
        <dbReference type="ARBA" id="ARBA00023172"/>
    </source>
</evidence>
<sequence length="679" mass="74644">MPGPSGRGSNRLRRVPPSKRFKGASPTIPEWEFTADFDPTSVVSPSVRWVGFDGSPLEVAQGMAEGNSHIASQFVEDVISGQARADVSMLAFRDPDSFVAATIRDYWPVDQRHPHINAKEAWTLANALDEFSGSLRDSWVDVYTDSQVLISSWRCQGAKSPDLVVALKRIFSIISSCNIHLNLFYIPSAANPADAPSHVLLLQDSKLSPFAWGQVQARFGGQFGHSADLMALPSNLQCALDGSLLPFFSPYPVPGSSGVNLFAQRPYNHGHLFSNPYVFPPIILIPQVLRFVKSQSFPCTIVVPDIRPRKFWWPLLQSYSSFQLAPKGTLGMVLPPSSEGFSPRFLYALPGNKSLFDATPLDVCRFLVFKDSKGKTQVHSIGCPHLGQRGSFPCKCPLRLAYSTVDSYIGKLRSIFSDIGRQGDWNRTLLIGNPASDLLVKQYLKEFTAEQLRASIAPKQAVPLFADKLLSLSRHIEKRLLLSSLSPTEMFVTARDQAFFKAHFFSGDRGGDLGQVKTSDIARFPDDNGFLFNHIWGKTLRDGACNLFGMRRHPNPALCPIKGIKTYVSIARELGISLSPGYLFRATNHQGHIVDKPLLSSAADSRLRKYLRDANIDGGETLHSFRSGCALTLAFSGSPLADVMSHVGWSNSKTALYYLKLADVIRAGAPADLLTSAPS</sequence>
<evidence type="ECO:0000259" key="9">
    <source>
        <dbReference type="PROSITE" id="PS51697"/>
    </source>
</evidence>
<dbReference type="InterPro" id="IPR040222">
    <property type="entry name" value="ALOG"/>
</dbReference>
<keyword evidence="4" id="KW-0238">DNA-binding</keyword>
<evidence type="ECO:0000256" key="8">
    <source>
        <dbReference type="SAM" id="MobiDB-lite"/>
    </source>
</evidence>
<comment type="caution">
    <text evidence="11">The sequence shown here is derived from an EMBL/GenBank/DDBJ whole genome shotgun (WGS) entry which is preliminary data.</text>
</comment>
<reference evidence="11 12" key="1">
    <citation type="submission" date="2022-05" db="EMBL/GenBank/DDBJ databases">
        <authorList>
            <consortium name="Genoscope - CEA"/>
            <person name="William W."/>
        </authorList>
    </citation>
    <scope>NUCLEOTIDE SEQUENCE [LARGE SCALE GENOMIC DNA]</scope>
</reference>
<evidence type="ECO:0000259" key="10">
    <source>
        <dbReference type="PROSITE" id="PS51898"/>
    </source>
</evidence>
<keyword evidence="12" id="KW-1185">Reference proteome</keyword>
<name>A0ABN8SRK0_9CNID</name>